<proteinExistence type="inferred from homology"/>
<dbReference type="PROSITE" id="PS00624">
    <property type="entry name" value="GMC_OXRED_2"/>
    <property type="match status" value="1"/>
</dbReference>
<dbReference type="SUPFAM" id="SSF51905">
    <property type="entry name" value="FAD/NAD(P)-binding domain"/>
    <property type="match status" value="1"/>
</dbReference>
<dbReference type="CDD" id="cd14479">
    <property type="entry name" value="SPX-MFS_plant"/>
    <property type="match status" value="1"/>
</dbReference>
<feature type="transmembrane region" description="Helical" evidence="7">
    <location>
        <begin position="285"/>
        <end position="307"/>
    </location>
</feature>
<dbReference type="InterPro" id="IPR051871">
    <property type="entry name" value="GMC_Oxidoreductase-Related"/>
</dbReference>
<evidence type="ECO:0000313" key="10">
    <source>
        <dbReference type="Proteomes" id="UP000585474"/>
    </source>
</evidence>
<keyword evidence="7" id="KW-0812">Transmembrane</keyword>
<evidence type="ECO:0000259" key="8">
    <source>
        <dbReference type="PROSITE" id="PS00624"/>
    </source>
</evidence>
<dbReference type="Gene3D" id="3.30.410.40">
    <property type="match status" value="2"/>
</dbReference>
<dbReference type="InterPro" id="IPR036188">
    <property type="entry name" value="FAD/NAD-bd_sf"/>
</dbReference>
<feature type="transmembrane region" description="Helical" evidence="7">
    <location>
        <begin position="246"/>
        <end position="264"/>
    </location>
</feature>
<gene>
    <name evidence="9" type="ORF">Acr_14g0008850</name>
</gene>
<feature type="transmembrane region" description="Helical" evidence="7">
    <location>
        <begin position="184"/>
        <end position="211"/>
    </location>
</feature>
<comment type="similarity">
    <text evidence="5">Belongs to the major facilitator superfamily. Phosphate:H(+) symporter (TC 2.A.1.9) family.</text>
</comment>
<feature type="region of interest" description="Disordered" evidence="6">
    <location>
        <begin position="862"/>
        <end position="883"/>
    </location>
</feature>
<keyword evidence="7" id="KW-0472">Membrane</keyword>
<dbReference type="Gene3D" id="1.20.1250.20">
    <property type="entry name" value="MFS general substrate transporter like domains"/>
    <property type="match status" value="1"/>
</dbReference>
<dbReference type="InterPro" id="IPR036259">
    <property type="entry name" value="MFS_trans_sf"/>
</dbReference>
<feature type="compositionally biased region" description="Basic and acidic residues" evidence="6">
    <location>
        <begin position="579"/>
        <end position="597"/>
    </location>
</feature>
<dbReference type="Proteomes" id="UP000585474">
    <property type="component" value="Unassembled WGS sequence"/>
</dbReference>
<dbReference type="GO" id="GO:0022857">
    <property type="term" value="F:transmembrane transporter activity"/>
    <property type="evidence" value="ECO:0007669"/>
    <property type="project" value="InterPro"/>
</dbReference>
<reference evidence="9 10" key="1">
    <citation type="submission" date="2019-07" db="EMBL/GenBank/DDBJ databases">
        <title>De Novo Assembly of kiwifruit Actinidia rufa.</title>
        <authorList>
            <person name="Sugita-Konishi S."/>
            <person name="Sato K."/>
            <person name="Mori E."/>
            <person name="Abe Y."/>
            <person name="Kisaki G."/>
            <person name="Hamano K."/>
            <person name="Suezawa K."/>
            <person name="Otani M."/>
            <person name="Fukuda T."/>
            <person name="Manabe T."/>
            <person name="Gomi K."/>
            <person name="Tabuchi M."/>
            <person name="Akimitsu K."/>
            <person name="Kataoka I."/>
        </authorList>
    </citation>
    <scope>NUCLEOTIDE SEQUENCE [LARGE SCALE GENOMIC DNA]</scope>
    <source>
        <strain evidence="10">cv. Fuchu</strain>
    </source>
</reference>
<dbReference type="InterPro" id="IPR011701">
    <property type="entry name" value="MFS"/>
</dbReference>
<feature type="transmembrane region" description="Helical" evidence="7">
    <location>
        <begin position="319"/>
        <end position="339"/>
    </location>
</feature>
<feature type="compositionally biased region" description="Acidic residues" evidence="6">
    <location>
        <begin position="382"/>
        <end position="395"/>
    </location>
</feature>
<evidence type="ECO:0000256" key="3">
    <source>
        <dbReference type="ARBA" id="ARBA00022729"/>
    </source>
</evidence>
<feature type="transmembrane region" description="Helical" evidence="7">
    <location>
        <begin position="157"/>
        <end position="178"/>
    </location>
</feature>
<keyword evidence="7" id="KW-1133">Transmembrane helix</keyword>
<feature type="domain" description="Glucose-methanol-choline oxidoreductase N-terminal" evidence="8">
    <location>
        <begin position="1401"/>
        <end position="1415"/>
    </location>
</feature>
<keyword evidence="2" id="KW-0285">Flavoprotein</keyword>
<feature type="compositionally biased region" description="Basic and acidic residues" evidence="6">
    <location>
        <begin position="871"/>
        <end position="883"/>
    </location>
</feature>
<feature type="region of interest" description="Disordered" evidence="6">
    <location>
        <begin position="381"/>
        <end position="401"/>
    </location>
</feature>
<dbReference type="SUPFAM" id="SSF54373">
    <property type="entry name" value="FAD-linked reductases, C-terminal domain"/>
    <property type="match status" value="1"/>
</dbReference>
<sequence>MKKKVKQYAHQIEIGALEHRHVLKDFSKMLDNQIEKIVLFQLEQQGLLASRIAKLGELQEPLYEEPDISKMSELREAYRAILKKFDKRFGYRFTDYYVKTRANHPYSQLQQVFKHVGLGAVVGSISRNLGDLQNRQGSYLSIYDQPALPLQVFHYTYLYLFLLVPTAMLVNLGEHFLVSDDYSLSLGAAATVCGIVIGAMAVAQIFASVYFSAWSNKSYFKPLVFSSIILIVGNIMYALAYDLHSIAVLLIGRLFCGFGSARAVNRRYISDCVPLKTHMQASAGFVSASALGMACGPALAGLLQTNFKIYKLTFNQDTLPGWVMSIAWLIYLLWLWIAFKEPSHETEEKHGPQGVNADQKQSDVLEKGLVQPLLLGSQDNQQAEDADQECDGSEEAPEKSRLPATSVASVYRLLTPSVKIYCHHHILLLLVHEFSGNFSCICLGLTVLPVNIVVGTYISNMFEDRLEDGIGRDYGMNYMYGLDVSLFGDDEDLNGDIVDATLYLELQYVGVNLSLLSRVMSSRLSRRTYNGGLLSTEAGTQLPEGGWERGYVFWGSAMVLVRAPRDLTESGLELVAVRSEQDRDEPSSSHGESPERFRRRTESLFRILIKSEVLKKWRLSIPPDSSRRDEALAPNRFQIGVQTSPHAPFEVRRVRSTHPTRARGRRQLDFTRHAPPRAWEGDPRADRRSRAPACAPTRPTRQASGGHSQHAPARARTRQESGGNAQARAPRAQPTPASRAEPICAKVLSEFFRHSGFIREVGFQRFCFYFEEVKRQSNLRALIMLSNADYAPGKPRMRNEMNKKMIGHIRQCIGHEHDETSAHGMWTKLKEMDREKTSHNKALMRRLVLKLQRGNIVAEQTSEFQRATRRGQKEGQRRGLEKEVTKWRNTQSFQGKQEKLQEKEDWKAIPTEGECPDKRSFVRHSPVVLARRMDEESNRCTEARKASAGIIRRMYLKDPEWYRSARRCFGIRAKVWPDTRRCNQCRMSMEKLEERDRVDLCTQGRRDGVTTTCKATYFAAHPGGGAGHLSEKVQALRFGSAFTSWEVDCPLKRGNESRILSCRSYRRAGPEVVRIDDLRIQSTLQWLEGEIRGLGERLCIWGECYGASESTERSDREWARIGCLWLQITISFFETAKLDNVVSKLHLPARSNHRPRHLLLRLHHRRWRHRRLPTRRHALPECHCAPPGARWLPLRRSQHHLPLRLRPLPLRRLPLLPRPALRLPGRRRQRPCPRPRRGTALNAGFYTRAAADYMADAGWGVPEAEEAYRWVEGVVTFEPAVGKWQAAVRDGLVEAGVMPYNGFTYEHLVGTKVGGTIFDRQGRRHTAADLCSSMRIPVASPCFCTRLFIKSCLEPKGLGTPLRAGESRPMAFGVIFRDASGAQHNAYLKSGPNNEIIISSGALGSPQLLMLSGVGPAAHLKAHNITMVLDQPMVGQGMADNPMNAVFVPSPIPVEVSLIEVVGITDFGSYIEAASGENYAGPQSRDYGMFSPKIGQLSTVPPKHRTQEAINKAVEAMSTLDPAAFRGGFILEKVMGPLSTGHLELRTLNPNDNPSVTFNYFNEPEDLQRCIQGIETIEKIVDSEAFSKFRYPNMPVQMLLNMTLNSPVNLLPKHVNASISLGQFCKDTVTTIWHYHGGCQVGRWLTMIIRYMGVRMLSERLASEKSK</sequence>
<comment type="caution">
    <text evidence="9">The sequence shown here is derived from an EMBL/GenBank/DDBJ whole genome shotgun (WGS) entry which is preliminary data.</text>
</comment>
<dbReference type="InterPro" id="IPR000172">
    <property type="entry name" value="GMC_OxRdtase_N"/>
</dbReference>
<feature type="region of interest" description="Disordered" evidence="6">
    <location>
        <begin position="577"/>
        <end position="597"/>
    </location>
</feature>
<accession>A0A7J0FSU5</accession>
<dbReference type="PANTHER" id="PTHR45968:SF3">
    <property type="entry name" value="OS04G0573100 PROTEIN"/>
    <property type="match status" value="1"/>
</dbReference>
<dbReference type="InterPro" id="IPR007867">
    <property type="entry name" value="GMC_OxRtase_C"/>
</dbReference>
<evidence type="ECO:0000256" key="1">
    <source>
        <dbReference type="ARBA" id="ARBA00001974"/>
    </source>
</evidence>
<dbReference type="Pfam" id="PF05199">
    <property type="entry name" value="GMC_oxred_C"/>
    <property type="match status" value="1"/>
</dbReference>
<feature type="region of interest" description="Disordered" evidence="6">
    <location>
        <begin position="623"/>
        <end position="739"/>
    </location>
</feature>
<organism evidence="9 10">
    <name type="scientific">Actinidia rufa</name>
    <dbReference type="NCBI Taxonomy" id="165716"/>
    <lineage>
        <taxon>Eukaryota</taxon>
        <taxon>Viridiplantae</taxon>
        <taxon>Streptophyta</taxon>
        <taxon>Embryophyta</taxon>
        <taxon>Tracheophyta</taxon>
        <taxon>Spermatophyta</taxon>
        <taxon>Magnoliopsida</taxon>
        <taxon>eudicotyledons</taxon>
        <taxon>Gunneridae</taxon>
        <taxon>Pentapetalae</taxon>
        <taxon>asterids</taxon>
        <taxon>Ericales</taxon>
        <taxon>Actinidiaceae</taxon>
        <taxon>Actinidia</taxon>
    </lineage>
</organism>
<feature type="compositionally biased region" description="Basic residues" evidence="6">
    <location>
        <begin position="654"/>
        <end position="665"/>
    </location>
</feature>
<dbReference type="PANTHER" id="PTHR45968">
    <property type="entry name" value="OSJNBA0019K04.7 PROTEIN"/>
    <property type="match status" value="1"/>
</dbReference>
<evidence type="ECO:0000256" key="6">
    <source>
        <dbReference type="SAM" id="MobiDB-lite"/>
    </source>
</evidence>
<keyword evidence="10" id="KW-1185">Reference proteome</keyword>
<name>A0A7J0FSU5_9ERIC</name>
<keyword evidence="4" id="KW-0274">FAD</keyword>
<feature type="compositionally biased region" description="Basic and acidic residues" evidence="6">
    <location>
        <begin position="679"/>
        <end position="689"/>
    </location>
</feature>
<dbReference type="SUPFAM" id="SSF103473">
    <property type="entry name" value="MFS general substrate transporter"/>
    <property type="match status" value="1"/>
</dbReference>
<evidence type="ECO:0000313" key="9">
    <source>
        <dbReference type="EMBL" id="GFZ01250.1"/>
    </source>
</evidence>
<dbReference type="InterPro" id="IPR045264">
    <property type="entry name" value="SPXM_SPX_plant"/>
</dbReference>
<keyword evidence="3" id="KW-0732">Signal</keyword>
<feature type="transmembrane region" description="Helical" evidence="7">
    <location>
        <begin position="223"/>
        <end position="240"/>
    </location>
</feature>
<feature type="compositionally biased region" description="Low complexity" evidence="6">
    <location>
        <begin position="725"/>
        <end position="739"/>
    </location>
</feature>
<protein>
    <submittedName>
        <fullName evidence="9">Major Facilitator Superfamily with SPX (SYG1/Pho81/XPR1) domain-containing protein</fullName>
    </submittedName>
</protein>
<dbReference type="GO" id="GO:0050660">
    <property type="term" value="F:flavin adenine dinucleotide binding"/>
    <property type="evidence" value="ECO:0007669"/>
    <property type="project" value="InterPro"/>
</dbReference>
<dbReference type="Pfam" id="PF07690">
    <property type="entry name" value="MFS_1"/>
    <property type="match status" value="1"/>
</dbReference>
<evidence type="ECO:0000256" key="7">
    <source>
        <dbReference type="SAM" id="Phobius"/>
    </source>
</evidence>
<evidence type="ECO:0000256" key="2">
    <source>
        <dbReference type="ARBA" id="ARBA00022630"/>
    </source>
</evidence>
<evidence type="ECO:0000256" key="4">
    <source>
        <dbReference type="ARBA" id="ARBA00022827"/>
    </source>
</evidence>
<dbReference type="OrthoDB" id="269227at2759"/>
<dbReference type="EMBL" id="BJWL01000014">
    <property type="protein sequence ID" value="GFZ01250.1"/>
    <property type="molecule type" value="Genomic_DNA"/>
</dbReference>
<feature type="transmembrane region" description="Helical" evidence="7">
    <location>
        <begin position="438"/>
        <end position="458"/>
    </location>
</feature>
<dbReference type="Pfam" id="PF00732">
    <property type="entry name" value="GMC_oxred_N"/>
    <property type="match status" value="1"/>
</dbReference>
<comment type="cofactor">
    <cofactor evidence="1">
        <name>FAD</name>
        <dbReference type="ChEBI" id="CHEBI:57692"/>
    </cofactor>
</comment>
<evidence type="ECO:0000256" key="5">
    <source>
        <dbReference type="ARBA" id="ARBA00044504"/>
    </source>
</evidence>
<dbReference type="GO" id="GO:0016614">
    <property type="term" value="F:oxidoreductase activity, acting on CH-OH group of donors"/>
    <property type="evidence" value="ECO:0007669"/>
    <property type="project" value="InterPro"/>
</dbReference>